<dbReference type="SUPFAM" id="SSF64307">
    <property type="entry name" value="SirA-like"/>
    <property type="match status" value="1"/>
</dbReference>
<dbReference type="Proteomes" id="UP001229346">
    <property type="component" value="Unassembled WGS sequence"/>
</dbReference>
<dbReference type="Pfam" id="PF01206">
    <property type="entry name" value="TusA"/>
    <property type="match status" value="1"/>
</dbReference>
<protein>
    <submittedName>
        <fullName evidence="2">Rhodanese-related sulfurtransferase/TusA-related sulfurtransferase</fullName>
    </submittedName>
</protein>
<organism evidence="2 3">
    <name type="scientific">Paenibacillus harenae</name>
    <dbReference type="NCBI Taxonomy" id="306543"/>
    <lineage>
        <taxon>Bacteria</taxon>
        <taxon>Bacillati</taxon>
        <taxon>Bacillota</taxon>
        <taxon>Bacilli</taxon>
        <taxon>Bacillales</taxon>
        <taxon>Paenibacillaceae</taxon>
        <taxon>Paenibacillus</taxon>
    </lineage>
</organism>
<dbReference type="InterPro" id="IPR001763">
    <property type="entry name" value="Rhodanese-like_dom"/>
</dbReference>
<dbReference type="InterPro" id="IPR001307">
    <property type="entry name" value="Thiosulphate_STrfase_CS"/>
</dbReference>
<dbReference type="CDD" id="cd00158">
    <property type="entry name" value="RHOD"/>
    <property type="match status" value="1"/>
</dbReference>
<dbReference type="PROSITE" id="PS00380">
    <property type="entry name" value="RHODANESE_1"/>
    <property type="match status" value="1"/>
</dbReference>
<keyword evidence="3" id="KW-1185">Reference proteome</keyword>
<dbReference type="Pfam" id="PF00581">
    <property type="entry name" value="Rhodanese"/>
    <property type="match status" value="1"/>
</dbReference>
<dbReference type="PANTHER" id="PTHR43031">
    <property type="entry name" value="FAD-DEPENDENT OXIDOREDUCTASE"/>
    <property type="match status" value="1"/>
</dbReference>
<dbReference type="InterPro" id="IPR036873">
    <property type="entry name" value="Rhodanese-like_dom_sf"/>
</dbReference>
<dbReference type="PROSITE" id="PS01148">
    <property type="entry name" value="UPF0033"/>
    <property type="match status" value="1"/>
</dbReference>
<dbReference type="PANTHER" id="PTHR43031:SF1">
    <property type="entry name" value="PYRIDINE NUCLEOTIDE-DISULPHIDE OXIDOREDUCTASE"/>
    <property type="match status" value="1"/>
</dbReference>
<reference evidence="2 3" key="1">
    <citation type="submission" date="2023-07" db="EMBL/GenBank/DDBJ databases">
        <title>Sorghum-associated microbial communities from plants grown in Nebraska, USA.</title>
        <authorList>
            <person name="Schachtman D."/>
        </authorList>
    </citation>
    <scope>NUCLEOTIDE SEQUENCE [LARGE SCALE GENOMIC DNA]</scope>
    <source>
        <strain evidence="2 3">CC482</strain>
    </source>
</reference>
<gene>
    <name evidence="2" type="ORF">J2T15_004904</name>
</gene>
<dbReference type="EMBL" id="JAUSSU010000010">
    <property type="protein sequence ID" value="MDQ0115446.1"/>
    <property type="molecule type" value="Genomic_DNA"/>
</dbReference>
<evidence type="ECO:0000313" key="2">
    <source>
        <dbReference type="EMBL" id="MDQ0115446.1"/>
    </source>
</evidence>
<name>A0ABT9U730_PAEHA</name>
<dbReference type="InterPro" id="IPR050229">
    <property type="entry name" value="GlpE_sulfurtransferase"/>
</dbReference>
<dbReference type="InterPro" id="IPR001455">
    <property type="entry name" value="TusA-like"/>
</dbReference>
<evidence type="ECO:0000259" key="1">
    <source>
        <dbReference type="PROSITE" id="PS50206"/>
    </source>
</evidence>
<dbReference type="RefSeq" id="WP_307207075.1">
    <property type="nucleotide sequence ID" value="NZ_JAUSSU010000010.1"/>
</dbReference>
<dbReference type="CDD" id="cd00291">
    <property type="entry name" value="SirA_YedF_YeeD"/>
    <property type="match status" value="1"/>
</dbReference>
<dbReference type="Gene3D" id="3.30.110.40">
    <property type="entry name" value="TusA-like domain"/>
    <property type="match status" value="1"/>
</dbReference>
<dbReference type="SUPFAM" id="SSF52821">
    <property type="entry name" value="Rhodanese/Cell cycle control phosphatase"/>
    <property type="match status" value="1"/>
</dbReference>
<dbReference type="Gene3D" id="3.40.250.10">
    <property type="entry name" value="Rhodanese-like domain"/>
    <property type="match status" value="1"/>
</dbReference>
<comment type="caution">
    <text evidence="2">The sequence shown here is derived from an EMBL/GenBank/DDBJ whole genome shotgun (WGS) entry which is preliminary data.</text>
</comment>
<accession>A0ABT9U730</accession>
<dbReference type="SMART" id="SM00450">
    <property type="entry name" value="RHOD"/>
    <property type="match status" value="1"/>
</dbReference>
<dbReference type="PROSITE" id="PS50206">
    <property type="entry name" value="RHODANESE_3"/>
    <property type="match status" value="1"/>
</dbReference>
<sequence>MTQPSIRANTILDCQGLACPMPIVRTKKAVESLIPGEVIEVQATDRGSLADIQSWAKKTGHHYLGTVEEGGGGMLKHFIRKAASSEEKQDLSYPHTTTADQLQKLQADATTKLVVLDVREPAEYAFEHIPGAVSIPLGELEHRMNQELDRNTAIHVVCRSGNRSDMACQLLSEAGFSKVHNVISGMSGWTGAVEGIRAKEGGRANHE</sequence>
<feature type="domain" description="Rhodanese" evidence="1">
    <location>
        <begin position="109"/>
        <end position="194"/>
    </location>
</feature>
<proteinExistence type="predicted"/>
<dbReference type="InterPro" id="IPR036868">
    <property type="entry name" value="TusA-like_sf"/>
</dbReference>
<evidence type="ECO:0000313" key="3">
    <source>
        <dbReference type="Proteomes" id="UP001229346"/>
    </source>
</evidence>